<dbReference type="OrthoDB" id="1301570at2759"/>
<gene>
    <name evidence="1" type="ORF">Goshw_021817</name>
</gene>
<evidence type="ECO:0000313" key="1">
    <source>
        <dbReference type="EMBL" id="MBA0855981.1"/>
    </source>
</evidence>
<keyword evidence="2" id="KW-1185">Reference proteome</keyword>
<evidence type="ECO:0000313" key="2">
    <source>
        <dbReference type="Proteomes" id="UP000593576"/>
    </source>
</evidence>
<proteinExistence type="predicted"/>
<reference evidence="1 2" key="1">
    <citation type="journal article" date="2019" name="Genome Biol. Evol.">
        <title>Insights into the evolution of the New World diploid cottons (Gossypium, subgenus Houzingenia) based on genome sequencing.</title>
        <authorList>
            <person name="Grover C.E."/>
            <person name="Arick M.A. 2nd"/>
            <person name="Thrash A."/>
            <person name="Conover J.L."/>
            <person name="Sanders W.S."/>
            <person name="Peterson D.G."/>
            <person name="Frelichowski J.E."/>
            <person name="Scheffler J.A."/>
            <person name="Scheffler B.E."/>
            <person name="Wendel J.F."/>
        </authorList>
    </citation>
    <scope>NUCLEOTIDE SEQUENCE [LARGE SCALE GENOMIC DNA]</scope>
    <source>
        <strain evidence="1">1</strain>
        <tissue evidence="1">Leaf</tissue>
    </source>
</reference>
<dbReference type="EMBL" id="JABFAF010000005">
    <property type="protein sequence ID" value="MBA0855981.1"/>
    <property type="molecule type" value="Genomic_DNA"/>
</dbReference>
<comment type="caution">
    <text evidence="1">The sequence shown here is derived from an EMBL/GenBank/DDBJ whole genome shotgun (WGS) entry which is preliminary data.</text>
</comment>
<organism evidence="1 2">
    <name type="scientific">Gossypium schwendimanii</name>
    <name type="common">Cotton</name>
    <dbReference type="NCBI Taxonomy" id="34291"/>
    <lineage>
        <taxon>Eukaryota</taxon>
        <taxon>Viridiplantae</taxon>
        <taxon>Streptophyta</taxon>
        <taxon>Embryophyta</taxon>
        <taxon>Tracheophyta</taxon>
        <taxon>Spermatophyta</taxon>
        <taxon>Magnoliopsida</taxon>
        <taxon>eudicotyledons</taxon>
        <taxon>Gunneridae</taxon>
        <taxon>Pentapetalae</taxon>
        <taxon>rosids</taxon>
        <taxon>malvids</taxon>
        <taxon>Malvales</taxon>
        <taxon>Malvaceae</taxon>
        <taxon>Malvoideae</taxon>
        <taxon>Gossypium</taxon>
    </lineage>
</organism>
<dbReference type="Proteomes" id="UP000593576">
    <property type="component" value="Unassembled WGS sequence"/>
</dbReference>
<accession>A0A7J9LBB7</accession>
<sequence length="137" mass="15605">MKLITCDRATYDVAVMTHKKYEPFLNKSIDHYEEMTLVVGKDMATGNFARIFADIDLDDGNQDSVPIDCDNEEVEEVRIKVSSFGISKRKRKNAQESIIDEQIKYVGFDDDFLCSVFDYLVGLESEAKAFISKVQSI</sequence>
<name>A0A7J9LBB7_GOSSC</name>
<protein>
    <submittedName>
        <fullName evidence="1">Uncharacterized protein</fullName>
    </submittedName>
</protein>
<dbReference type="AlphaFoldDB" id="A0A7J9LBB7"/>